<accession>A0ACB8TUQ3</accession>
<keyword evidence="1" id="KW-0378">Hydrolase</keyword>
<protein>
    <submittedName>
        <fullName evidence="1">P-loop containing nucleoside triphosphate hydrolase protein</fullName>
    </submittedName>
</protein>
<dbReference type="Proteomes" id="UP001055072">
    <property type="component" value="Unassembled WGS sequence"/>
</dbReference>
<gene>
    <name evidence="1" type="ORF">BDY19DRAFT_895987</name>
</gene>
<evidence type="ECO:0000313" key="1">
    <source>
        <dbReference type="EMBL" id="KAI0085776.1"/>
    </source>
</evidence>
<organism evidence="1 2">
    <name type="scientific">Irpex rosettiformis</name>
    <dbReference type="NCBI Taxonomy" id="378272"/>
    <lineage>
        <taxon>Eukaryota</taxon>
        <taxon>Fungi</taxon>
        <taxon>Dikarya</taxon>
        <taxon>Basidiomycota</taxon>
        <taxon>Agaricomycotina</taxon>
        <taxon>Agaricomycetes</taxon>
        <taxon>Polyporales</taxon>
        <taxon>Irpicaceae</taxon>
        <taxon>Irpex</taxon>
    </lineage>
</organism>
<sequence>MDVRTKKLNRHFHSVLNGEVSLNRTLFALFLEAICAQTDAVSCVDKIIASKSGLESLQKAMFVDLSTTFMNDLGARVLAYFMAPPLKDVGGGAYLQQIVMSIVEPPVLWRPLVQAHRDKKLTQPGEHAFAWLLLQLVSLSAETSAQYRTLAEDGGITLPLLSSSDADVRSLGHKIKHIVDTCSVSAVLDPELRPGGRHDNDHADFRKINILPTADEVTSKEQPFLRTAAEVDEVDVSERLSTHLDNQFRLYREDMLFELRDELQIVFGQKKGYHRGLVVDDLRLVDLHAEPGPPPHKYPKWGVTLRCAQDLPFFKKVDHKKRKEYLSQERRLIKDMSMCAIIVDGNVIAFPKVRRDENYLAKTPPEFVLQFEGERATIDALCALRSANNIQLVQIDTAVFAYEPVLKRLQQINQMPLWRDLLASEPGEITSLVANPSETTKIARALETNPLQNLQYLLRADKAILLDNAQAMALHSGLTQAVSLIQGPPGTGKSFIGALIAKTFHDTTDETILVCCYTNHALDQFLEDLMDIGIPSTSLVRLGGKSTTRTEPLSLYNQRSRSKFGRADWTYVDSCKAQAVDYLQKLRDSFQGFTGKISFALILDHIQFEDSDYYEAFRVPDHALSGDVKFVGKKGATVDEMYLINEWYFGRGPGIFHDEEHIKTSTSVWNMSRDARRAKYGVWNTAIYKERAEELYERGTKYNTAQSKLDRKFAESEGVVLKSKRIIGCTTTAAAKYSEDLRAADPGILLVEEAGEILESHVLTALGEETRRIVLIGDHKQLRPKVENYQLTVEKGDGYDLNRSLFERLVLREYPHQTLSKQHRMRPEIANLVRQLTYPDLVDADKTKNRPDIRGLQDNIIFFTHAHPEDENERLANSGEGGAKSSKQNKFEVNMVLKVLRYLGQQGYGTEKVVILTPYLGQLHCLQRALREDNDPILNDLDSAELVRFGLMSSGAAKLAKKPIRLATIDNYQGEESDIVIVSLTRSNPNRDIGFMFSPERVNVLLSRARDGLIMVGNAETFSNARNPAGKALWTKVFTLLRADGHVYDGIPVKCDRHPSRKALLSSPADFDRECPEGGCKEPCGAMLSCGVHSCSSKCHQIFDHSKVTCTQVMDDRCSNGHKRVWRCHETAPVICKKCEKKAEEAVKKRQKDFEHRQKREAEEREHALRIAKLDGEIALEREAAQDRLRAKERADALAQKQMDLENARVQAANKAKAASVRDPNSANTNSSPPIQSSSTKPQPAPRHSPEPDVDVSEPAGVAPSTERSPAEDDWRSQKEIDGASNESIDAIMAMTGLENVKAQVLRIKAKIDLAQRQGTTLKDERFNIVLLGNPGTGKTTVARHYAKFLTSVDVLPGDEFVETTGSRLANEGVPGIKKKLEDVLKAGGGAIFIDEAYQLTGSSNFGGGQVLDFLLAEMENNVGKLVFILAGYNRQMEKFFEHNPGLTSRVPYRLQFEDYTDSELHLMLERLIAKKYAGQMKVEGGMQGLYMRIAIRRLGRGRGRDGFGNARALHNMLSTITERQAARIRKQRRSGKAPDDFVLLKEDLIGPDPSKAVLDSEAWKTLQSLIGLGAVKNSVQNLFDIILDNYRRELKEKKPIQMSLNKVFLGNPGTGKTTVAKLYGQILADLGLLTNGEVIVKNPSDLIGSVLGESERNTKAILAATVGKVLVIDEAYMLYGGASGRGKQNDPYKDSVIDTIVAEVQSVPGEDRCVLLLGYEPQIREMFQNVNPGLSRRFAIEDAFRFEDFSEAELLDILNLKLKQQDLDASADAKVVAIDVLSRARNRPNFGNGGEVENLLAKAKNNYQSRQAALPLAERALDVVYQPVDFDPEFDRSANSDQNLEELFADVIGCENIVAKLREYQNIARIIKQRGQDVKSGRDLIPTTFQFKGPPGTGKTTTARKMGQVYYDMGFLSSTEVVECSASDLVADYVGQTGHKTKKLFERALGKVLFIDEAYRLSEGPFAKEAMDELVGILTQDAFAGKLVVILAGYDQEMNQLMAVNPGLSSRFPETITFENMSPAHCLDILHQELSKNNIRCDALTERTSADYHEMVGLLHNLACLSSWGNARDMKTLSKQMIRMVYSQTTIMPNADKLLLNGRNAISCIADMLLERQSRATNVPTSIVNASGSLPVQNFHPGPRKAPSTSTSHAVTTAAAPTEPSIEPTSPESTDTERDVGVTDAVWHQLLADKQAELEAARRRQQEIEEAEKAEANARRVEETARVQRLLLEERARQQAEDDELRRRLEEQRIRELEARAERERLQRELEARKRREMEERKREAQAQQKLRSMGVCPAGFLWIKQSSGYRCAGGSHFVSDAQLGL</sequence>
<name>A0ACB8TUQ3_9APHY</name>
<evidence type="ECO:0000313" key="2">
    <source>
        <dbReference type="Proteomes" id="UP001055072"/>
    </source>
</evidence>
<dbReference type="EMBL" id="MU274928">
    <property type="protein sequence ID" value="KAI0085776.1"/>
    <property type="molecule type" value="Genomic_DNA"/>
</dbReference>
<proteinExistence type="predicted"/>
<keyword evidence="2" id="KW-1185">Reference proteome</keyword>
<comment type="caution">
    <text evidence="1">The sequence shown here is derived from an EMBL/GenBank/DDBJ whole genome shotgun (WGS) entry which is preliminary data.</text>
</comment>
<reference evidence="1" key="1">
    <citation type="journal article" date="2021" name="Environ. Microbiol.">
        <title>Gene family expansions and transcriptome signatures uncover fungal adaptations to wood decay.</title>
        <authorList>
            <person name="Hage H."/>
            <person name="Miyauchi S."/>
            <person name="Viragh M."/>
            <person name="Drula E."/>
            <person name="Min B."/>
            <person name="Chaduli D."/>
            <person name="Navarro D."/>
            <person name="Favel A."/>
            <person name="Norest M."/>
            <person name="Lesage-Meessen L."/>
            <person name="Balint B."/>
            <person name="Merenyi Z."/>
            <person name="de Eugenio L."/>
            <person name="Morin E."/>
            <person name="Martinez A.T."/>
            <person name="Baldrian P."/>
            <person name="Stursova M."/>
            <person name="Martinez M.J."/>
            <person name="Novotny C."/>
            <person name="Magnuson J.K."/>
            <person name="Spatafora J.W."/>
            <person name="Maurice S."/>
            <person name="Pangilinan J."/>
            <person name="Andreopoulos W."/>
            <person name="LaButti K."/>
            <person name="Hundley H."/>
            <person name="Na H."/>
            <person name="Kuo A."/>
            <person name="Barry K."/>
            <person name="Lipzen A."/>
            <person name="Henrissat B."/>
            <person name="Riley R."/>
            <person name="Ahrendt S."/>
            <person name="Nagy L.G."/>
            <person name="Grigoriev I.V."/>
            <person name="Martin F."/>
            <person name="Rosso M.N."/>
        </authorList>
    </citation>
    <scope>NUCLEOTIDE SEQUENCE</scope>
    <source>
        <strain evidence="1">CBS 384.51</strain>
    </source>
</reference>